<dbReference type="Proteomes" id="UP000595140">
    <property type="component" value="Unassembled WGS sequence"/>
</dbReference>
<dbReference type="OrthoDB" id="1287855at2759"/>
<protein>
    <submittedName>
        <fullName evidence="2">Uncharacterized protein</fullName>
    </submittedName>
</protein>
<name>A0A484LTI7_9ASTE</name>
<feature type="region of interest" description="Disordered" evidence="1">
    <location>
        <begin position="65"/>
        <end position="87"/>
    </location>
</feature>
<feature type="compositionally biased region" description="Basic and acidic residues" evidence="1">
    <location>
        <begin position="70"/>
        <end position="81"/>
    </location>
</feature>
<proteinExistence type="predicted"/>
<gene>
    <name evidence="2" type="ORF">CCAM_LOCUS21597</name>
</gene>
<dbReference type="AlphaFoldDB" id="A0A484LTI7"/>
<reference evidence="2 3" key="1">
    <citation type="submission" date="2018-04" db="EMBL/GenBank/DDBJ databases">
        <authorList>
            <person name="Vogel A."/>
        </authorList>
    </citation>
    <scope>NUCLEOTIDE SEQUENCE [LARGE SCALE GENOMIC DNA]</scope>
</reference>
<evidence type="ECO:0000313" key="2">
    <source>
        <dbReference type="EMBL" id="VFQ79821.1"/>
    </source>
</evidence>
<accession>A0A484LTI7</accession>
<evidence type="ECO:0000313" key="3">
    <source>
        <dbReference type="Proteomes" id="UP000595140"/>
    </source>
</evidence>
<keyword evidence="3" id="KW-1185">Reference proteome</keyword>
<evidence type="ECO:0000256" key="1">
    <source>
        <dbReference type="SAM" id="MobiDB-lite"/>
    </source>
</evidence>
<dbReference type="EMBL" id="OOIL02002010">
    <property type="protein sequence ID" value="VFQ79821.1"/>
    <property type="molecule type" value="Genomic_DNA"/>
</dbReference>
<sequence>MLVEVSPSKEKIPKNCYEATRLASKLGLKVETIDCCEDDCMPFYKEDNNLKACKLCNKSRFQPRNQGMGKHKDVPVKKMCEEQADAN</sequence>
<organism evidence="2 3">
    <name type="scientific">Cuscuta campestris</name>
    <dbReference type="NCBI Taxonomy" id="132261"/>
    <lineage>
        <taxon>Eukaryota</taxon>
        <taxon>Viridiplantae</taxon>
        <taxon>Streptophyta</taxon>
        <taxon>Embryophyta</taxon>
        <taxon>Tracheophyta</taxon>
        <taxon>Spermatophyta</taxon>
        <taxon>Magnoliopsida</taxon>
        <taxon>eudicotyledons</taxon>
        <taxon>Gunneridae</taxon>
        <taxon>Pentapetalae</taxon>
        <taxon>asterids</taxon>
        <taxon>lamiids</taxon>
        <taxon>Solanales</taxon>
        <taxon>Convolvulaceae</taxon>
        <taxon>Cuscuteae</taxon>
        <taxon>Cuscuta</taxon>
        <taxon>Cuscuta subgen. Grammica</taxon>
        <taxon>Cuscuta sect. Cleistogrammica</taxon>
    </lineage>
</organism>